<dbReference type="Proteomes" id="UP000309133">
    <property type="component" value="Unassembled WGS sequence"/>
</dbReference>
<evidence type="ECO:0000259" key="4">
    <source>
        <dbReference type="Pfam" id="PF13439"/>
    </source>
</evidence>
<comment type="caution">
    <text evidence="5">The sequence shown here is derived from an EMBL/GenBank/DDBJ whole genome shotgun (WGS) entry which is preliminary data.</text>
</comment>
<dbReference type="Pfam" id="PF13439">
    <property type="entry name" value="Glyco_transf_4"/>
    <property type="match status" value="1"/>
</dbReference>
<name>A0A4S4FI32_9MICO</name>
<keyword evidence="1" id="KW-0328">Glycosyltransferase</keyword>
<sequence length="371" mass="39571">MRIASIPAGHPYVQGSLRGLDVLPDPTPPGAGPGQWWPPVMWDADWVRANAHAFDVMHVHFGMESFAPAHMRGVLDALAEVGRPFVLTVHDLQNPQLVDQTVHLAQLDLLIGAADAVVTLTAGAAAEIAARWGRNAVVIPHPRMLERADRFAALAPTGRPRIGIHLKDLRPGVDGPGTVAAAAEALRLRADGAGDGAVLEVHLHERVRDHEAERQVRALADADPAIELQVHSRLDDDALAASIARLSAAILPYRHGTHSGWLELCWDLGVPVLAPAIGHLIDQHADGVFAFDTGSQSSTARSMARAIDQAVTAAPERAGSIRRRSAQRDLQQPRITEAHGRLYRAVTGARGEGAHVSGTAGARSTPARTPR</sequence>
<dbReference type="GO" id="GO:0016757">
    <property type="term" value="F:glycosyltransferase activity"/>
    <property type="evidence" value="ECO:0007669"/>
    <property type="project" value="UniProtKB-KW"/>
</dbReference>
<evidence type="ECO:0000313" key="6">
    <source>
        <dbReference type="Proteomes" id="UP000309133"/>
    </source>
</evidence>
<evidence type="ECO:0000256" key="3">
    <source>
        <dbReference type="SAM" id="MobiDB-lite"/>
    </source>
</evidence>
<evidence type="ECO:0000313" key="5">
    <source>
        <dbReference type="EMBL" id="THG29909.1"/>
    </source>
</evidence>
<dbReference type="Gene3D" id="3.40.50.2000">
    <property type="entry name" value="Glycogen Phosphorylase B"/>
    <property type="match status" value="1"/>
</dbReference>
<dbReference type="SUPFAM" id="SSF53756">
    <property type="entry name" value="UDP-Glycosyltransferase/glycogen phosphorylase"/>
    <property type="match status" value="1"/>
</dbReference>
<keyword evidence="6" id="KW-1185">Reference proteome</keyword>
<accession>A0A4S4FI32</accession>
<keyword evidence="2" id="KW-0808">Transferase</keyword>
<feature type="domain" description="Glycosyltransferase subfamily 4-like N-terminal" evidence="4">
    <location>
        <begin position="27"/>
        <end position="142"/>
    </location>
</feature>
<gene>
    <name evidence="5" type="ORF">E6C64_14780</name>
</gene>
<dbReference type="RefSeq" id="WP_136428238.1">
    <property type="nucleotide sequence ID" value="NZ_SSSM01000005.1"/>
</dbReference>
<dbReference type="OrthoDB" id="3287135at2"/>
<evidence type="ECO:0000256" key="2">
    <source>
        <dbReference type="ARBA" id="ARBA00022679"/>
    </source>
</evidence>
<feature type="region of interest" description="Disordered" evidence="3">
    <location>
        <begin position="314"/>
        <end position="335"/>
    </location>
</feature>
<dbReference type="EMBL" id="SSSM01000005">
    <property type="protein sequence ID" value="THG29909.1"/>
    <property type="molecule type" value="Genomic_DNA"/>
</dbReference>
<dbReference type="AlphaFoldDB" id="A0A4S4FI32"/>
<feature type="region of interest" description="Disordered" evidence="3">
    <location>
        <begin position="348"/>
        <end position="371"/>
    </location>
</feature>
<proteinExistence type="predicted"/>
<organism evidence="5 6">
    <name type="scientific">Naasia lichenicola</name>
    <dbReference type="NCBI Taxonomy" id="2565933"/>
    <lineage>
        <taxon>Bacteria</taxon>
        <taxon>Bacillati</taxon>
        <taxon>Actinomycetota</taxon>
        <taxon>Actinomycetes</taxon>
        <taxon>Micrococcales</taxon>
        <taxon>Microbacteriaceae</taxon>
        <taxon>Naasia</taxon>
    </lineage>
</organism>
<reference evidence="5 6" key="1">
    <citation type="submission" date="2019-04" db="EMBL/GenBank/DDBJ databases">
        <authorList>
            <person name="Jiang L."/>
        </authorList>
    </citation>
    <scope>NUCLEOTIDE SEQUENCE [LARGE SCALE GENOMIC DNA]</scope>
    <source>
        <strain evidence="5 6">YIM 131853</strain>
    </source>
</reference>
<protein>
    <recommendedName>
        <fullName evidence="4">Glycosyltransferase subfamily 4-like N-terminal domain-containing protein</fullName>
    </recommendedName>
</protein>
<dbReference type="InterPro" id="IPR028098">
    <property type="entry name" value="Glyco_trans_4-like_N"/>
</dbReference>
<evidence type="ECO:0000256" key="1">
    <source>
        <dbReference type="ARBA" id="ARBA00022676"/>
    </source>
</evidence>